<feature type="signal peptide" evidence="6">
    <location>
        <begin position="1"/>
        <end position="23"/>
    </location>
</feature>
<comment type="caution">
    <text evidence="9">The sequence shown here is derived from an EMBL/GenBank/DDBJ whole genome shotgun (WGS) entry which is preliminary data.</text>
</comment>
<evidence type="ECO:0000256" key="2">
    <source>
        <dbReference type="ARBA" id="ARBA00005336"/>
    </source>
</evidence>
<gene>
    <name evidence="9" type="ORF">C3K47_01980</name>
</gene>
<dbReference type="AlphaFoldDB" id="A0A2S5A9N5"/>
<feature type="chain" id="PRO_5015701519" description="beta-N-acetylhexosaminidase" evidence="6">
    <location>
        <begin position="24"/>
        <end position="979"/>
    </location>
</feature>
<dbReference type="InterPro" id="IPR050226">
    <property type="entry name" value="NagZ_Beta-hexosaminidase"/>
</dbReference>
<keyword evidence="4" id="KW-0378">Hydrolase</keyword>
<evidence type="ECO:0000256" key="6">
    <source>
        <dbReference type="SAM" id="SignalP"/>
    </source>
</evidence>
<dbReference type="InterPro" id="IPR001764">
    <property type="entry name" value="Glyco_hydro_3_N"/>
</dbReference>
<dbReference type="Gene3D" id="3.20.20.300">
    <property type="entry name" value="Glycoside hydrolase, family 3, N-terminal domain"/>
    <property type="match status" value="1"/>
</dbReference>
<dbReference type="InterPro" id="IPR012338">
    <property type="entry name" value="Beta-lactam/transpept-like"/>
</dbReference>
<feature type="domain" description="Beta-lactamase-related" evidence="7">
    <location>
        <begin position="603"/>
        <end position="946"/>
    </location>
</feature>
<dbReference type="PANTHER" id="PTHR30480">
    <property type="entry name" value="BETA-HEXOSAMINIDASE-RELATED"/>
    <property type="match status" value="1"/>
</dbReference>
<dbReference type="Pfam" id="PF00144">
    <property type="entry name" value="Beta-lactamase"/>
    <property type="match status" value="1"/>
</dbReference>
<dbReference type="SUPFAM" id="SSF52279">
    <property type="entry name" value="Beta-D-glucan exohydrolase, C-terminal domain"/>
    <property type="match status" value="1"/>
</dbReference>
<evidence type="ECO:0000256" key="3">
    <source>
        <dbReference type="ARBA" id="ARBA00012663"/>
    </source>
</evidence>
<evidence type="ECO:0000256" key="4">
    <source>
        <dbReference type="ARBA" id="ARBA00022801"/>
    </source>
</evidence>
<accession>A0A2S5A9N5</accession>
<dbReference type="InterPro" id="IPR001466">
    <property type="entry name" value="Beta-lactam-related"/>
</dbReference>
<comment type="similarity">
    <text evidence="2">Belongs to the glycosyl hydrolase 3 family.</text>
</comment>
<dbReference type="GO" id="GO:0009254">
    <property type="term" value="P:peptidoglycan turnover"/>
    <property type="evidence" value="ECO:0007669"/>
    <property type="project" value="TreeGrafter"/>
</dbReference>
<dbReference type="GO" id="GO:0004563">
    <property type="term" value="F:beta-N-acetylhexosaminidase activity"/>
    <property type="evidence" value="ECO:0007669"/>
    <property type="project" value="UniProtKB-EC"/>
</dbReference>
<evidence type="ECO:0000256" key="1">
    <source>
        <dbReference type="ARBA" id="ARBA00001231"/>
    </source>
</evidence>
<evidence type="ECO:0000313" key="10">
    <source>
        <dbReference type="Proteomes" id="UP000236893"/>
    </source>
</evidence>
<dbReference type="PRINTS" id="PR00133">
    <property type="entry name" value="GLHYDRLASE3"/>
</dbReference>
<dbReference type="PROSITE" id="PS00775">
    <property type="entry name" value="GLYCOSYL_HYDROL_F3"/>
    <property type="match status" value="1"/>
</dbReference>
<keyword evidence="10" id="KW-1185">Reference proteome</keyword>
<dbReference type="Gene3D" id="3.40.50.1700">
    <property type="entry name" value="Glycoside hydrolase family 3 C-terminal domain"/>
    <property type="match status" value="1"/>
</dbReference>
<organism evidence="9 10">
    <name type="scientific">Solitalea longa</name>
    <dbReference type="NCBI Taxonomy" id="2079460"/>
    <lineage>
        <taxon>Bacteria</taxon>
        <taxon>Pseudomonadati</taxon>
        <taxon>Bacteroidota</taxon>
        <taxon>Sphingobacteriia</taxon>
        <taxon>Sphingobacteriales</taxon>
        <taxon>Sphingobacteriaceae</taxon>
        <taxon>Solitalea</taxon>
    </lineage>
</organism>
<dbReference type="Proteomes" id="UP000236893">
    <property type="component" value="Unassembled WGS sequence"/>
</dbReference>
<comment type="catalytic activity">
    <reaction evidence="1">
        <text>Hydrolysis of terminal non-reducing N-acetyl-D-hexosamine residues in N-acetyl-beta-D-hexosaminides.</text>
        <dbReference type="EC" id="3.2.1.52"/>
    </reaction>
</comment>
<dbReference type="Gene3D" id="3.40.710.10">
    <property type="entry name" value="DD-peptidase/beta-lactamase superfamily"/>
    <property type="match status" value="1"/>
</dbReference>
<evidence type="ECO:0000259" key="7">
    <source>
        <dbReference type="Pfam" id="PF00144"/>
    </source>
</evidence>
<dbReference type="InterPro" id="IPR019800">
    <property type="entry name" value="Glyco_hydro_3_AS"/>
</dbReference>
<dbReference type="Pfam" id="PF00933">
    <property type="entry name" value="Glyco_hydro_3"/>
    <property type="match status" value="1"/>
</dbReference>
<protein>
    <recommendedName>
        <fullName evidence="3">beta-N-acetylhexosaminidase</fullName>
        <ecNumber evidence="3">3.2.1.52</ecNumber>
    </recommendedName>
</protein>
<dbReference type="PANTHER" id="PTHR30480:SF13">
    <property type="entry name" value="BETA-HEXOSAMINIDASE"/>
    <property type="match status" value="1"/>
</dbReference>
<dbReference type="GO" id="GO:0005975">
    <property type="term" value="P:carbohydrate metabolic process"/>
    <property type="evidence" value="ECO:0007669"/>
    <property type="project" value="InterPro"/>
</dbReference>
<dbReference type="OrthoDB" id="9805821at2"/>
<keyword evidence="6" id="KW-0732">Signal</keyword>
<dbReference type="SUPFAM" id="SSF51445">
    <property type="entry name" value="(Trans)glycosidases"/>
    <property type="match status" value="1"/>
</dbReference>
<dbReference type="EMBL" id="PQVF01000001">
    <property type="protein sequence ID" value="POY39288.1"/>
    <property type="molecule type" value="Genomic_DNA"/>
</dbReference>
<keyword evidence="5" id="KW-0326">Glycosidase</keyword>
<evidence type="ECO:0000256" key="5">
    <source>
        <dbReference type="ARBA" id="ARBA00023295"/>
    </source>
</evidence>
<reference evidence="9 10" key="1">
    <citation type="submission" date="2018-01" db="EMBL/GenBank/DDBJ databases">
        <authorList>
            <person name="Gaut B.S."/>
            <person name="Morton B.R."/>
            <person name="Clegg M.T."/>
            <person name="Duvall M.R."/>
        </authorList>
    </citation>
    <scope>NUCLEOTIDE SEQUENCE [LARGE SCALE GENOMIC DNA]</scope>
    <source>
        <strain evidence="9 10">HR-AV</strain>
    </source>
</reference>
<evidence type="ECO:0000259" key="8">
    <source>
        <dbReference type="Pfam" id="PF00933"/>
    </source>
</evidence>
<dbReference type="InterPro" id="IPR036962">
    <property type="entry name" value="Glyco_hydro_3_N_sf"/>
</dbReference>
<dbReference type="InterPro" id="IPR036881">
    <property type="entry name" value="Glyco_hydro_3_C_sf"/>
</dbReference>
<dbReference type="PROSITE" id="PS51257">
    <property type="entry name" value="PROKAR_LIPOPROTEIN"/>
    <property type="match status" value="1"/>
</dbReference>
<proteinExistence type="inferred from homology"/>
<name>A0A2S5A9N5_9SPHI</name>
<dbReference type="SUPFAM" id="SSF56601">
    <property type="entry name" value="beta-lactamase/transpeptidase-like"/>
    <property type="match status" value="1"/>
</dbReference>
<evidence type="ECO:0000313" key="9">
    <source>
        <dbReference type="EMBL" id="POY39288.1"/>
    </source>
</evidence>
<sequence length="979" mass="107546">MVVRFWRLILLSLAVLAASCSNAQTPLKISVNGLSAPSKWVDSVFKTLTPDQKIGQLMMVTAYSNADRTGVNRIAELIRYYHIGGLMMAQGGPQRQVNQVNFYQAISQVPLLVSMDAEWGLSMRLDSSISFPRQIALGAIKDDKLIYEFGREMARQLRRVGAQISFSPVLDINSNQWNPVISTRSFGNDKNEVAKRSIQYMMGLQDGGVLACAKHFPGHGDTDDDSHTALPLLFRSRATLDSVELFPYKQLIPAGLTGIMIGHIGVPSVDASGTPASQSYALSTSLLKNQLGFKGLVITDDLSMKGANGNFSSTESAIKSLIAGNDILLNPESVPATLVGIKSAIAKGRLSWTEIDAKVKKILAAKYIVGLGVNRFVGAKNVVADLKSNEARYLNFELIKNSLTLVRNQKNLLPIVDVEKQKIAAVSIGVELDNSFLNTLGRYAPLSKFNIWMNDDSSEYEKLYKELAGMQTVIIGLHSIDTNAKGNFAITENARKLIVRLSQNANVILTVFGSPYCITNFDYLPAILIGYDDNPTSRNLAAQAIFGGIGISGKMPVTVGATFKKGDGITTNATRLEYAMPEAAGLNSSSFLKIDSIALDGIHKKAYPGCVVLVAKDGKVIYEKAFGTHTYDTAVPDKITDVFDLASITKIAATTVSVMRLYEQGRVDMDSTLGVYVPQVRGYDKSRIALKNLMTHQAGLIPMVSFSTHLSSADYQYDSSANFPVRVAQNYFIRKGYFDRVMLPAMYASKLKTPGKYEYSDISMYFMQQVLQHVTGEAEQDYVKQNFYKPLGLTTMTYNPRLYLPLERLVPTENDKWFRHQLLLGDVHDPGAALAGGVAGHAGVFSSANDLAILMQMLVNGGEYGGLRYFRPETIQKFIAYQNTAISRRGLGFDKPEVSLRERSFGATAVEVSDDTFGHTGFTGTCVWVDPKYNLVYVFLSNRVCPDAENSKLGGMRIRPKIHQVIYDAILKSEKSAKQ</sequence>
<feature type="domain" description="Glycoside hydrolase family 3 N-terminal" evidence="8">
    <location>
        <begin position="51"/>
        <end position="364"/>
    </location>
</feature>
<dbReference type="EC" id="3.2.1.52" evidence="3"/>
<dbReference type="InterPro" id="IPR017853">
    <property type="entry name" value="GH"/>
</dbReference>